<sequence length="297" mass="29822">MQESIRAAISPLRVALWLLCAVAGAAAAVLLSSAPSQAATPDPARPGPLGSATSTLSDVDPSPKPEESTRSSSPSQRPAAVEPQHRGSKTEQVANQVTEQVTEPVVEPVTERVVEPVKRVTAPVTERVVRPLTKPIVEPVKRVTAPVTERVVRPLTNPIVEPAEESLPAPPDDGVAEVRVAGTALNAGAGPASGSADPMATEPRADIGSDIDTAPLPTADATASASPLPAGPLGLWTGATPSDSTATASGGSASAGTTNAVLPFSVRPDVSGPAGSVRPTDAWAGSATGPLPGFSPD</sequence>
<feature type="signal peptide" evidence="2">
    <location>
        <begin position="1"/>
        <end position="38"/>
    </location>
</feature>
<feature type="chain" id="PRO_5037343464" evidence="2">
    <location>
        <begin position="39"/>
        <end position="297"/>
    </location>
</feature>
<feature type="compositionally biased region" description="Low complexity" evidence="1">
    <location>
        <begin position="187"/>
        <end position="200"/>
    </location>
</feature>
<feature type="compositionally biased region" description="Low complexity" evidence="1">
    <location>
        <begin position="212"/>
        <end position="228"/>
    </location>
</feature>
<proteinExistence type="predicted"/>
<dbReference type="RefSeq" id="WP_192140382.1">
    <property type="nucleotide sequence ID" value="NZ_JACYXZ010000001.1"/>
</dbReference>
<dbReference type="EMBL" id="JACYXZ010000001">
    <property type="protein sequence ID" value="MBD8868605.1"/>
    <property type="molecule type" value="Genomic_DNA"/>
</dbReference>
<feature type="region of interest" description="Disordered" evidence="1">
    <location>
        <begin position="186"/>
        <end position="297"/>
    </location>
</feature>
<evidence type="ECO:0000256" key="1">
    <source>
        <dbReference type="SAM" id="MobiDB-lite"/>
    </source>
</evidence>
<feature type="region of interest" description="Disordered" evidence="1">
    <location>
        <begin position="36"/>
        <end position="103"/>
    </location>
</feature>
<keyword evidence="4" id="KW-1185">Reference proteome</keyword>
<dbReference type="Proteomes" id="UP000616839">
    <property type="component" value="Unassembled WGS sequence"/>
</dbReference>
<evidence type="ECO:0000313" key="3">
    <source>
        <dbReference type="EMBL" id="MBD8868605.1"/>
    </source>
</evidence>
<keyword evidence="2" id="KW-0732">Signal</keyword>
<feature type="compositionally biased region" description="Low complexity" evidence="1">
    <location>
        <begin position="237"/>
        <end position="258"/>
    </location>
</feature>
<evidence type="ECO:0000256" key="2">
    <source>
        <dbReference type="SAM" id="SignalP"/>
    </source>
</evidence>
<evidence type="ECO:0000313" key="4">
    <source>
        <dbReference type="Proteomes" id="UP000616839"/>
    </source>
</evidence>
<protein>
    <submittedName>
        <fullName evidence="3">Uncharacterized protein</fullName>
    </submittedName>
</protein>
<comment type="caution">
    <text evidence="3">The sequence shown here is derived from an EMBL/GenBank/DDBJ whole genome shotgun (WGS) entry which is preliminary data.</text>
</comment>
<organism evidence="3 4">
    <name type="scientific">Nocardioides donggukensis</name>
    <dbReference type="NCBI Taxonomy" id="2774019"/>
    <lineage>
        <taxon>Bacteria</taxon>
        <taxon>Bacillati</taxon>
        <taxon>Actinomycetota</taxon>
        <taxon>Actinomycetes</taxon>
        <taxon>Propionibacteriales</taxon>
        <taxon>Nocardioidaceae</taxon>
        <taxon>Nocardioides</taxon>
    </lineage>
</organism>
<name>A0A927PZ78_9ACTN</name>
<accession>A0A927PZ78</accession>
<reference evidence="3" key="1">
    <citation type="submission" date="2020-09" db="EMBL/GenBank/DDBJ databases">
        <title>Nocardioides sp. strain MJB4 16S ribosomal RNA gene Genome sequencing and assembly.</title>
        <authorList>
            <person name="Kim I."/>
        </authorList>
    </citation>
    <scope>NUCLEOTIDE SEQUENCE</scope>
    <source>
        <strain evidence="3">MJB4</strain>
    </source>
</reference>
<dbReference type="AlphaFoldDB" id="A0A927PZ78"/>
<gene>
    <name evidence="3" type="ORF">IE331_03110</name>
</gene>